<evidence type="ECO:0000256" key="6">
    <source>
        <dbReference type="ARBA" id="ARBA00023136"/>
    </source>
</evidence>
<dbReference type="PROSITE" id="PS00211">
    <property type="entry name" value="ABC_TRANSPORTER_1"/>
    <property type="match status" value="1"/>
</dbReference>
<evidence type="ECO:0000256" key="3">
    <source>
        <dbReference type="ARBA" id="ARBA00022741"/>
    </source>
</evidence>
<evidence type="ECO:0000256" key="4">
    <source>
        <dbReference type="ARBA" id="ARBA00022840"/>
    </source>
</evidence>
<keyword evidence="5 7" id="KW-1133">Transmembrane helix</keyword>
<dbReference type="InterPro" id="IPR027417">
    <property type="entry name" value="P-loop_NTPase"/>
</dbReference>
<feature type="transmembrane region" description="Helical" evidence="7">
    <location>
        <begin position="156"/>
        <end position="175"/>
    </location>
</feature>
<sequence>MIRSFLRALGPERSGPVRASLALTALVSAVQGVVFALLVPVLAALLGPTPSAAVPWTLLLLSVTALYALLRAAGLFLNFRVGGSISRALHHRLGDHVVRLPLGWFTGARVGELSRVATDGVSRATNVPVHIYPPLVDAVVTPLVAVLALSLWDWRVALACAACAPVLWAVFSLAGRAVGRNDAARDAVTDEAAGRVLEYARAQTVLRAFGGVERGHARLDAALAAEHAASRRLLLRAVPALLGYSFAVRLSFGLVLVYAVLLALGGTLDAPLAVALLVLVARFVQPLAGAADQGAALRMAGNGLGRINAVLDARPLPEPETPVPPRGAEVEFDGVRFGYTDDGPPVLDGVSFRAEPGTLTALVGPSGSGKTTVARLLARFHDADVGSVRIGGVDVRSIGSEVLAEHVSVVFQDVYLFDASIADNVRLADPGAAQEDLDRVAAASGLDSVLAALPDGWDTRVGEGGTALSGGQKQRVSIARALLKDAPVIVLDEASAALDAENEALVTATARTLSRDRTVLVIAHRPATVAAADRVVFLDGGRVAEQGRPGELLAHGGRHAEFVRARERAEGWRLSAEPA</sequence>
<evidence type="ECO:0000256" key="5">
    <source>
        <dbReference type="ARBA" id="ARBA00022989"/>
    </source>
</evidence>
<dbReference type="InterPro" id="IPR003439">
    <property type="entry name" value="ABC_transporter-like_ATP-bd"/>
</dbReference>
<keyword evidence="2 7" id="KW-0812">Transmembrane</keyword>
<comment type="subcellular location">
    <subcellularLocation>
        <location evidence="1">Cell membrane</location>
        <topology evidence="1">Multi-pass membrane protein</topology>
    </subcellularLocation>
</comment>
<keyword evidence="11" id="KW-1185">Reference proteome</keyword>
<evidence type="ECO:0000256" key="1">
    <source>
        <dbReference type="ARBA" id="ARBA00004651"/>
    </source>
</evidence>
<evidence type="ECO:0000256" key="2">
    <source>
        <dbReference type="ARBA" id="ARBA00022692"/>
    </source>
</evidence>
<dbReference type="Pfam" id="PF00005">
    <property type="entry name" value="ABC_tran"/>
    <property type="match status" value="1"/>
</dbReference>
<dbReference type="Proteomes" id="UP001356095">
    <property type="component" value="Unassembled WGS sequence"/>
</dbReference>
<dbReference type="PANTHER" id="PTHR24221">
    <property type="entry name" value="ATP-BINDING CASSETTE SUB-FAMILY B"/>
    <property type="match status" value="1"/>
</dbReference>
<protein>
    <submittedName>
        <fullName evidence="10">ABC transporter ATP-binding protein</fullName>
    </submittedName>
</protein>
<name>A0ABU7KCH8_9ACTN</name>
<evidence type="ECO:0000313" key="10">
    <source>
        <dbReference type="EMBL" id="MEE2039949.1"/>
    </source>
</evidence>
<dbReference type="PROSITE" id="PS50893">
    <property type="entry name" value="ABC_TRANSPORTER_2"/>
    <property type="match status" value="1"/>
</dbReference>
<feature type="domain" description="ABC transmembrane type-1" evidence="9">
    <location>
        <begin position="19"/>
        <end position="299"/>
    </location>
</feature>
<dbReference type="SUPFAM" id="SSF52540">
    <property type="entry name" value="P-loop containing nucleoside triphosphate hydrolases"/>
    <property type="match status" value="1"/>
</dbReference>
<feature type="transmembrane region" description="Helical" evidence="7">
    <location>
        <begin position="241"/>
        <end position="264"/>
    </location>
</feature>
<feature type="domain" description="ABC transporter" evidence="8">
    <location>
        <begin position="330"/>
        <end position="565"/>
    </location>
</feature>
<feature type="transmembrane region" description="Helical" evidence="7">
    <location>
        <begin position="21"/>
        <end position="46"/>
    </location>
</feature>
<comment type="caution">
    <text evidence="10">The sequence shown here is derived from an EMBL/GenBank/DDBJ whole genome shotgun (WGS) entry which is preliminary data.</text>
</comment>
<gene>
    <name evidence="10" type="ORF">Q8791_22290</name>
</gene>
<dbReference type="RefSeq" id="WP_330093710.1">
    <property type="nucleotide sequence ID" value="NZ_JAUZMY010000024.1"/>
</dbReference>
<dbReference type="Gene3D" id="1.20.1560.10">
    <property type="entry name" value="ABC transporter type 1, transmembrane domain"/>
    <property type="match status" value="1"/>
</dbReference>
<organism evidence="10 11">
    <name type="scientific">Nocardiopsis codii</name>
    <dbReference type="NCBI Taxonomy" id="3065942"/>
    <lineage>
        <taxon>Bacteria</taxon>
        <taxon>Bacillati</taxon>
        <taxon>Actinomycetota</taxon>
        <taxon>Actinomycetes</taxon>
        <taxon>Streptosporangiales</taxon>
        <taxon>Nocardiopsidaceae</taxon>
        <taxon>Nocardiopsis</taxon>
    </lineage>
</organism>
<proteinExistence type="predicted"/>
<dbReference type="Pfam" id="PF00664">
    <property type="entry name" value="ABC_membrane"/>
    <property type="match status" value="1"/>
</dbReference>
<dbReference type="PROSITE" id="PS50929">
    <property type="entry name" value="ABC_TM1F"/>
    <property type="match status" value="1"/>
</dbReference>
<dbReference type="Gene3D" id="3.40.50.300">
    <property type="entry name" value="P-loop containing nucleotide triphosphate hydrolases"/>
    <property type="match status" value="1"/>
</dbReference>
<keyword evidence="6 7" id="KW-0472">Membrane</keyword>
<dbReference type="InterPro" id="IPR039421">
    <property type="entry name" value="Type_1_exporter"/>
</dbReference>
<evidence type="ECO:0000259" key="9">
    <source>
        <dbReference type="PROSITE" id="PS50929"/>
    </source>
</evidence>
<accession>A0ABU7KCH8</accession>
<dbReference type="PANTHER" id="PTHR24221:SF654">
    <property type="entry name" value="ATP-BINDING CASSETTE SUB-FAMILY B MEMBER 6"/>
    <property type="match status" value="1"/>
</dbReference>
<keyword evidence="3" id="KW-0547">Nucleotide-binding</keyword>
<evidence type="ECO:0000313" key="11">
    <source>
        <dbReference type="Proteomes" id="UP001356095"/>
    </source>
</evidence>
<evidence type="ECO:0000259" key="8">
    <source>
        <dbReference type="PROSITE" id="PS50893"/>
    </source>
</evidence>
<reference evidence="10 11" key="1">
    <citation type="submission" date="2023-08" db="EMBL/GenBank/DDBJ databases">
        <authorList>
            <person name="Girao M."/>
            <person name="Carvalho M.F."/>
        </authorList>
    </citation>
    <scope>NUCLEOTIDE SEQUENCE [LARGE SCALE GENOMIC DNA]</scope>
    <source>
        <strain evidence="10 11">CT-R113</strain>
    </source>
</reference>
<dbReference type="SUPFAM" id="SSF90123">
    <property type="entry name" value="ABC transporter transmembrane region"/>
    <property type="match status" value="1"/>
</dbReference>
<evidence type="ECO:0000256" key="7">
    <source>
        <dbReference type="SAM" id="Phobius"/>
    </source>
</evidence>
<dbReference type="SMART" id="SM00382">
    <property type="entry name" value="AAA"/>
    <property type="match status" value="1"/>
</dbReference>
<dbReference type="EMBL" id="JAUZMY010000024">
    <property type="protein sequence ID" value="MEE2039949.1"/>
    <property type="molecule type" value="Genomic_DNA"/>
</dbReference>
<dbReference type="InterPro" id="IPR017871">
    <property type="entry name" value="ABC_transporter-like_CS"/>
</dbReference>
<dbReference type="InterPro" id="IPR036640">
    <property type="entry name" value="ABC1_TM_sf"/>
</dbReference>
<dbReference type="InterPro" id="IPR003593">
    <property type="entry name" value="AAA+_ATPase"/>
</dbReference>
<dbReference type="GO" id="GO:0005524">
    <property type="term" value="F:ATP binding"/>
    <property type="evidence" value="ECO:0007669"/>
    <property type="project" value="UniProtKB-KW"/>
</dbReference>
<dbReference type="InterPro" id="IPR011527">
    <property type="entry name" value="ABC1_TM_dom"/>
</dbReference>
<feature type="transmembrane region" description="Helical" evidence="7">
    <location>
        <begin position="131"/>
        <end position="150"/>
    </location>
</feature>
<keyword evidence="4 10" id="KW-0067">ATP-binding</keyword>
<feature type="transmembrane region" description="Helical" evidence="7">
    <location>
        <begin position="52"/>
        <end position="70"/>
    </location>
</feature>